<feature type="region of interest" description="Disordered" evidence="1">
    <location>
        <begin position="1"/>
        <end position="60"/>
    </location>
</feature>
<protein>
    <submittedName>
        <fullName evidence="2">Uncharacterized protein</fullName>
    </submittedName>
</protein>
<reference evidence="2 3" key="1">
    <citation type="journal article" date="2020" name="Nature">
        <title>Six reference-quality genomes reveal evolution of bat adaptations.</title>
        <authorList>
            <person name="Jebb D."/>
            <person name="Huang Z."/>
            <person name="Pippel M."/>
            <person name="Hughes G.M."/>
            <person name="Lavrichenko K."/>
            <person name="Devanna P."/>
            <person name="Winkler S."/>
            <person name="Jermiin L.S."/>
            <person name="Skirmuntt E.C."/>
            <person name="Katzourakis A."/>
            <person name="Burkitt-Gray L."/>
            <person name="Ray D.A."/>
            <person name="Sullivan K.A.M."/>
            <person name="Roscito J.G."/>
            <person name="Kirilenko B.M."/>
            <person name="Davalos L.M."/>
            <person name="Corthals A.P."/>
            <person name="Power M.L."/>
            <person name="Jones G."/>
            <person name="Ransome R.D."/>
            <person name="Dechmann D.K.N."/>
            <person name="Locatelli A.G."/>
            <person name="Puechmaille S.J."/>
            <person name="Fedrigo O."/>
            <person name="Jarvis E.D."/>
            <person name="Hiller M."/>
            <person name="Vernes S.C."/>
            <person name="Myers E.W."/>
            <person name="Teeling E.C."/>
        </authorList>
    </citation>
    <scope>NUCLEOTIDE SEQUENCE [LARGE SCALE GENOMIC DNA]</scope>
    <source>
        <strain evidence="2">MPipKuh1</strain>
        <tissue evidence="2">Flight muscle</tissue>
    </source>
</reference>
<dbReference type="AlphaFoldDB" id="A0A7J7VUZ5"/>
<proteinExistence type="predicted"/>
<feature type="compositionally biased region" description="Low complexity" evidence="1">
    <location>
        <begin position="22"/>
        <end position="31"/>
    </location>
</feature>
<comment type="caution">
    <text evidence="2">The sequence shown here is derived from an EMBL/GenBank/DDBJ whole genome shotgun (WGS) entry which is preliminary data.</text>
</comment>
<organism evidence="2 3">
    <name type="scientific">Pipistrellus kuhlii</name>
    <name type="common">Kuhl's pipistrelle</name>
    <dbReference type="NCBI Taxonomy" id="59472"/>
    <lineage>
        <taxon>Eukaryota</taxon>
        <taxon>Metazoa</taxon>
        <taxon>Chordata</taxon>
        <taxon>Craniata</taxon>
        <taxon>Vertebrata</taxon>
        <taxon>Euteleostomi</taxon>
        <taxon>Mammalia</taxon>
        <taxon>Eutheria</taxon>
        <taxon>Laurasiatheria</taxon>
        <taxon>Chiroptera</taxon>
        <taxon>Yangochiroptera</taxon>
        <taxon>Vespertilionidae</taxon>
        <taxon>Pipistrellus</taxon>
    </lineage>
</organism>
<evidence type="ECO:0000256" key="1">
    <source>
        <dbReference type="SAM" id="MobiDB-lite"/>
    </source>
</evidence>
<sequence length="133" mass="14194">MAPTDQDWYWAPAAGPSGGSITGASGASAGSRCEHRAGPRHAGAKTFQWPPEPLPDGSDQHLTLVWPPTHLLHRPTIADARHVPRSVSCCQGPPCSALALWWSAHVIATGCSVPLHKTDGSVYLHSSLLLYRM</sequence>
<evidence type="ECO:0000313" key="2">
    <source>
        <dbReference type="EMBL" id="KAF6328919.1"/>
    </source>
</evidence>
<gene>
    <name evidence="2" type="ORF">mPipKuh1_008261</name>
</gene>
<dbReference type="EMBL" id="JACAGB010000013">
    <property type="protein sequence ID" value="KAF6328919.1"/>
    <property type="molecule type" value="Genomic_DNA"/>
</dbReference>
<name>A0A7J7VUZ5_PIPKU</name>
<dbReference type="Proteomes" id="UP000558488">
    <property type="component" value="Unassembled WGS sequence"/>
</dbReference>
<evidence type="ECO:0000313" key="3">
    <source>
        <dbReference type="Proteomes" id="UP000558488"/>
    </source>
</evidence>
<accession>A0A7J7VUZ5</accession>
<keyword evidence="3" id="KW-1185">Reference proteome</keyword>